<feature type="domain" description="Peptidase M15C" evidence="1">
    <location>
        <begin position="61"/>
        <end position="117"/>
    </location>
</feature>
<dbReference type="Pfam" id="PF13539">
    <property type="entry name" value="Peptidase_M15_4"/>
    <property type="match status" value="1"/>
</dbReference>
<protein>
    <submittedName>
        <fullName evidence="3">Putative peptidase</fullName>
    </submittedName>
</protein>
<name>A0A6M3LD25_9ZZZZ</name>
<dbReference type="InterPro" id="IPR009045">
    <property type="entry name" value="Zn_M74/Hedgehog-like"/>
</dbReference>
<dbReference type="InterPro" id="IPR039561">
    <property type="entry name" value="Peptidase_M15C"/>
</dbReference>
<dbReference type="GO" id="GO:0008233">
    <property type="term" value="F:peptidase activity"/>
    <property type="evidence" value="ECO:0007669"/>
    <property type="project" value="InterPro"/>
</dbReference>
<evidence type="ECO:0000313" key="2">
    <source>
        <dbReference type="EMBL" id="QJA80554.1"/>
    </source>
</evidence>
<evidence type="ECO:0000313" key="3">
    <source>
        <dbReference type="EMBL" id="QJA91131.1"/>
    </source>
</evidence>
<accession>A0A6M3LD25</accession>
<dbReference type="EMBL" id="MT142964">
    <property type="protein sequence ID" value="QJA91131.1"/>
    <property type="molecule type" value="Genomic_DNA"/>
</dbReference>
<dbReference type="SUPFAM" id="SSF55166">
    <property type="entry name" value="Hedgehog/DD-peptidase"/>
    <property type="match status" value="1"/>
</dbReference>
<sequence length="136" mass="16167">MRLSEQQSDFLWMVYELLGFVRQIFFNPADHFIKDKHLKVTSWTRGPEEQKQLVDEGFSWTLNSKHLSGLAIDFIIIEKGQAVFESAIYGMMGTYWEDMGGIWGGNWKKRDVFHFEYNLKKRQVFLKEDAKDPFNY</sequence>
<evidence type="ECO:0000259" key="1">
    <source>
        <dbReference type="Pfam" id="PF13539"/>
    </source>
</evidence>
<reference evidence="3" key="1">
    <citation type="submission" date="2020-03" db="EMBL/GenBank/DDBJ databases">
        <title>The deep terrestrial virosphere.</title>
        <authorList>
            <person name="Holmfeldt K."/>
            <person name="Nilsson E."/>
            <person name="Simone D."/>
            <person name="Lopez-Fernandez M."/>
            <person name="Wu X."/>
            <person name="de Brujin I."/>
            <person name="Lundin D."/>
            <person name="Andersson A."/>
            <person name="Bertilsson S."/>
            <person name="Dopson M."/>
        </authorList>
    </citation>
    <scope>NUCLEOTIDE SEQUENCE</scope>
    <source>
        <strain evidence="2">MM415A00701</strain>
        <strain evidence="3">MM415B03456</strain>
    </source>
</reference>
<dbReference type="EMBL" id="MT142426">
    <property type="protein sequence ID" value="QJA80554.1"/>
    <property type="molecule type" value="Genomic_DNA"/>
</dbReference>
<dbReference type="AlphaFoldDB" id="A0A6M3LD25"/>
<dbReference type="Gene3D" id="3.30.1380.10">
    <property type="match status" value="1"/>
</dbReference>
<gene>
    <name evidence="2" type="ORF">MM415A00701_0023</name>
    <name evidence="3" type="ORF">MM415B03456_0005</name>
</gene>
<proteinExistence type="predicted"/>
<organism evidence="3">
    <name type="scientific">viral metagenome</name>
    <dbReference type="NCBI Taxonomy" id="1070528"/>
    <lineage>
        <taxon>unclassified sequences</taxon>
        <taxon>metagenomes</taxon>
        <taxon>organismal metagenomes</taxon>
    </lineage>
</organism>